<evidence type="ECO:0000313" key="8">
    <source>
        <dbReference type="EMBL" id="SMC28021.1"/>
    </source>
</evidence>
<dbReference type="PROSITE" id="PS01305">
    <property type="entry name" value="MOAA_NIFB_PQQE"/>
    <property type="match status" value="1"/>
</dbReference>
<dbReference type="EMBL" id="FWXH01000021">
    <property type="protein sequence ID" value="SMC28021.1"/>
    <property type="molecule type" value="Genomic_DNA"/>
</dbReference>
<dbReference type="SFLD" id="SFLDS00029">
    <property type="entry name" value="Radical_SAM"/>
    <property type="match status" value="1"/>
</dbReference>
<evidence type="ECO:0000256" key="6">
    <source>
        <dbReference type="ARBA" id="ARBA00023014"/>
    </source>
</evidence>
<dbReference type="CDD" id="cd21122">
    <property type="entry name" value="SPASM_rSAM"/>
    <property type="match status" value="1"/>
</dbReference>
<dbReference type="SUPFAM" id="SSF102114">
    <property type="entry name" value="Radical SAM enzymes"/>
    <property type="match status" value="1"/>
</dbReference>
<name>A0A1W1XWW6_9CLOT</name>
<gene>
    <name evidence="8" type="ORF">SAMN02745134_03379</name>
</gene>
<dbReference type="AlphaFoldDB" id="A0A1W1XWW6"/>
<dbReference type="GO" id="GO:0051539">
    <property type="term" value="F:4 iron, 4 sulfur cluster binding"/>
    <property type="evidence" value="ECO:0007669"/>
    <property type="project" value="UniProtKB-KW"/>
</dbReference>
<dbReference type="InterPro" id="IPR000385">
    <property type="entry name" value="MoaA_NifB_PqqE_Fe-S-bd_CS"/>
</dbReference>
<dbReference type="GO" id="GO:0003824">
    <property type="term" value="F:catalytic activity"/>
    <property type="evidence" value="ECO:0007669"/>
    <property type="project" value="InterPro"/>
</dbReference>
<evidence type="ECO:0000256" key="5">
    <source>
        <dbReference type="ARBA" id="ARBA00023004"/>
    </source>
</evidence>
<dbReference type="OrthoDB" id="9805809at2"/>
<accession>A0A1W1XWW6</accession>
<dbReference type="InterPro" id="IPR023885">
    <property type="entry name" value="4Fe4S-binding_SPASM_dom"/>
</dbReference>
<evidence type="ECO:0000256" key="3">
    <source>
        <dbReference type="ARBA" id="ARBA00022691"/>
    </source>
</evidence>
<comment type="cofactor">
    <cofactor evidence="1">
        <name>[4Fe-4S] cluster</name>
        <dbReference type="ChEBI" id="CHEBI:49883"/>
    </cofactor>
</comment>
<sequence length="292" mass="33871">MKKFKKTYIEITNVCNLNCDFCPKSARHPEFMKIQLFEKILNQIKDYSNHIYFHVKGEPTMHPDLEAFLHMANAHGYKVNLTTNGTLLNSTKNMLLNKPALRQINFSLHSFDANEKTTTMKDYLDEILNFAKETSLNTNIISALRLWNLSEDNNINLSEEHNRHILKQIEEAFNLDYMIKEKLGTQRGIKLSHNVYLNQASRFNWPDLNETQNNLCGFCYGLRDQIAILVDGTVVPCCLDGEGIINLGNINHTKFEDIIENDRANALYDGFSNRNVVEPLCQKCDYRRRFNL</sequence>
<dbReference type="SFLD" id="SFLDG01387">
    <property type="entry name" value="BtrN-like_SPASM_domain_contain"/>
    <property type="match status" value="1"/>
</dbReference>
<evidence type="ECO:0000259" key="7">
    <source>
        <dbReference type="PROSITE" id="PS51918"/>
    </source>
</evidence>
<feature type="domain" description="Radical SAM core" evidence="7">
    <location>
        <begin position="1"/>
        <end position="207"/>
    </location>
</feature>
<evidence type="ECO:0000256" key="1">
    <source>
        <dbReference type="ARBA" id="ARBA00001966"/>
    </source>
</evidence>
<dbReference type="Pfam" id="PF04055">
    <property type="entry name" value="Radical_SAM"/>
    <property type="match status" value="1"/>
</dbReference>
<dbReference type="Pfam" id="PF13186">
    <property type="entry name" value="SPASM"/>
    <property type="match status" value="1"/>
</dbReference>
<reference evidence="8 9" key="1">
    <citation type="submission" date="2017-04" db="EMBL/GenBank/DDBJ databases">
        <authorList>
            <person name="Afonso C.L."/>
            <person name="Miller P.J."/>
            <person name="Scott M.A."/>
            <person name="Spackman E."/>
            <person name="Goraichik I."/>
            <person name="Dimitrov K.M."/>
            <person name="Suarez D.L."/>
            <person name="Swayne D.E."/>
        </authorList>
    </citation>
    <scope>NUCLEOTIDE SEQUENCE [LARGE SCALE GENOMIC DNA]</scope>
    <source>
        <strain evidence="8 9">DSM 12555</strain>
    </source>
</reference>
<keyword evidence="4" id="KW-0479">Metal-binding</keyword>
<dbReference type="PROSITE" id="PS51918">
    <property type="entry name" value="RADICAL_SAM"/>
    <property type="match status" value="1"/>
</dbReference>
<dbReference type="InterPro" id="IPR058240">
    <property type="entry name" value="rSAM_sf"/>
</dbReference>
<keyword evidence="5" id="KW-0408">Iron</keyword>
<dbReference type="InterPro" id="IPR034391">
    <property type="entry name" value="AdoMet-like_SPASM_containing"/>
</dbReference>
<protein>
    <submittedName>
        <fullName evidence="8">Radical SAM additional 4Fe4S-binding SPASM domain-containing protein</fullName>
    </submittedName>
</protein>
<dbReference type="InterPro" id="IPR013785">
    <property type="entry name" value="Aldolase_TIM"/>
</dbReference>
<dbReference type="RefSeq" id="WP_084117389.1">
    <property type="nucleotide sequence ID" value="NZ_FWXH01000021.1"/>
</dbReference>
<dbReference type="PANTHER" id="PTHR43787">
    <property type="entry name" value="FEMO COFACTOR BIOSYNTHESIS PROTEIN NIFB-RELATED"/>
    <property type="match status" value="1"/>
</dbReference>
<dbReference type="CDD" id="cd01335">
    <property type="entry name" value="Radical_SAM"/>
    <property type="match status" value="1"/>
</dbReference>
<dbReference type="STRING" id="1121291.SAMN02745134_03379"/>
<organism evidence="8 9">
    <name type="scientific">Clostridium acidisoli DSM 12555</name>
    <dbReference type="NCBI Taxonomy" id="1121291"/>
    <lineage>
        <taxon>Bacteria</taxon>
        <taxon>Bacillati</taxon>
        <taxon>Bacillota</taxon>
        <taxon>Clostridia</taxon>
        <taxon>Eubacteriales</taxon>
        <taxon>Clostridiaceae</taxon>
        <taxon>Clostridium</taxon>
    </lineage>
</organism>
<dbReference type="InterPro" id="IPR007197">
    <property type="entry name" value="rSAM"/>
</dbReference>
<evidence type="ECO:0000256" key="2">
    <source>
        <dbReference type="ARBA" id="ARBA00022485"/>
    </source>
</evidence>
<dbReference type="PANTHER" id="PTHR43787:SF10">
    <property type="entry name" value="COFACTOR MODIFYING PROTEIN"/>
    <property type="match status" value="1"/>
</dbReference>
<keyword evidence="6" id="KW-0411">Iron-sulfur</keyword>
<dbReference type="SFLD" id="SFLDG01067">
    <property type="entry name" value="SPASM/twitch_domain_containing"/>
    <property type="match status" value="1"/>
</dbReference>
<evidence type="ECO:0000256" key="4">
    <source>
        <dbReference type="ARBA" id="ARBA00022723"/>
    </source>
</evidence>
<keyword evidence="3" id="KW-0949">S-adenosyl-L-methionine</keyword>
<proteinExistence type="predicted"/>
<keyword evidence="2" id="KW-0004">4Fe-4S</keyword>
<dbReference type="Proteomes" id="UP000192468">
    <property type="component" value="Unassembled WGS sequence"/>
</dbReference>
<evidence type="ECO:0000313" key="9">
    <source>
        <dbReference type="Proteomes" id="UP000192468"/>
    </source>
</evidence>
<dbReference type="GO" id="GO:0046872">
    <property type="term" value="F:metal ion binding"/>
    <property type="evidence" value="ECO:0007669"/>
    <property type="project" value="UniProtKB-KW"/>
</dbReference>
<dbReference type="Gene3D" id="3.20.20.70">
    <property type="entry name" value="Aldolase class I"/>
    <property type="match status" value="1"/>
</dbReference>
<keyword evidence="9" id="KW-1185">Reference proteome</keyword>